<evidence type="ECO:0000313" key="2">
    <source>
        <dbReference type="EMBL" id="KAG2449021.1"/>
    </source>
</evidence>
<dbReference type="PANTHER" id="PTHR12219">
    <property type="entry name" value="NADH-UBIQUINONE OXIDOREDUCTASE"/>
    <property type="match status" value="1"/>
</dbReference>
<dbReference type="Gene3D" id="2.130.10.10">
    <property type="entry name" value="YVTN repeat-like/Quinoprotein amine dehydrogenase"/>
    <property type="match status" value="1"/>
</dbReference>
<dbReference type="InterPro" id="IPR006885">
    <property type="entry name" value="NADH_UbQ_FeS_4_mit-like"/>
</dbReference>
<feature type="compositionally biased region" description="Basic and acidic residues" evidence="1">
    <location>
        <begin position="815"/>
        <end position="829"/>
    </location>
</feature>
<dbReference type="Proteomes" id="UP000613740">
    <property type="component" value="Unassembled WGS sequence"/>
</dbReference>
<accession>A0A835WKD0</accession>
<dbReference type="SUPFAM" id="SSF50978">
    <property type="entry name" value="WD40 repeat-like"/>
    <property type="match status" value="1"/>
</dbReference>
<evidence type="ECO:0000256" key="1">
    <source>
        <dbReference type="SAM" id="MobiDB-lite"/>
    </source>
</evidence>
<feature type="region of interest" description="Disordered" evidence="1">
    <location>
        <begin position="294"/>
        <end position="331"/>
    </location>
</feature>
<feature type="region of interest" description="Disordered" evidence="1">
    <location>
        <begin position="815"/>
        <end position="881"/>
    </location>
</feature>
<dbReference type="EMBL" id="JAEHOD010000015">
    <property type="protein sequence ID" value="KAG2449021.1"/>
    <property type="molecule type" value="Genomic_DNA"/>
</dbReference>
<feature type="region of interest" description="Disordered" evidence="1">
    <location>
        <begin position="578"/>
        <end position="602"/>
    </location>
</feature>
<dbReference type="OrthoDB" id="547231at2759"/>
<keyword evidence="3" id="KW-1185">Reference proteome</keyword>
<gene>
    <name evidence="2" type="ORF">HYH02_005774</name>
</gene>
<dbReference type="PANTHER" id="PTHR12219:SF8">
    <property type="entry name" value="NADH DEHYDROGENASE [UBIQUINONE] IRON-SULFUR PROTEIN 4, MITOCHONDRIAL"/>
    <property type="match status" value="1"/>
</dbReference>
<sequence length="947" mass="99722">MPPLPTLWDPAGAVDKLPQPFRMIDKVLADIVEQVVDMIGTREAQRRAEDASRVDLTFAPHAVMEVAPETSCFLPIGIAGIAAVAMPDGELQVRSARDPSVCFSDRTHTSQVTAMEAGMVVSTSGRLLAAASRTTLTLYEVDIKSCEISLLAAVPLPADPEDSSPPVRLHWSDNLGHLAVCRRSGALALFSLVLPPPNVSLESVGAFVSLSLKAFGETRVEELLRVPAATVRAFCLGSASVGPSNLVWQLQQRPDKSPHSDRYHKSARGAYVWWEGANRLLLLDFEAAAGASSGAGGAVVAPPEAEASAKPGAQGTSKPSTPATKAASSKSVAPLGEASSLLTAAPAAYAGPERPPEVPQIAPMARDWLLPHDVTAAATTSDHKTMAWGLADGSVVIWDDRSCCSTKVLPRLKGAITALSWVNGVAHKLVCASAGGHIFIADVIKPEDSSQKPYEFPQAIHEIHTLPNEPFALCICRGHTSSDGEIASTHRGGRGGPSILSTMAGHGHGGAGHDVMRVPAQRPRVFWYNVLEEKPVAELMGPRAGQGFGLACCVPPPPSLAPPPRPTTADTVVEGGAADGKSAAASAAATPQPGAAPKGKGGAANAAAAAAAAPPAGAPAAASQEASPEPAMNEAQRALIKAALDAMGANSSTPVLVPVKLHVPPGQVVPYPACVFRDTYLLAGGDVVDKVVRSNFADDDAVPQRVTQLYMYKVDALLRHLLPEDESTSRLGKVVLDRLLADLEAPKMNKKKGKRVKMDVEDPDAPKLNSAMRKPDPFDTTGSRPGSRAANRHITFGGGDTDGLFDDVLEGGRAKPKKETKVFPKETKKGLKTGPGDVKMLDKNASGRPRLAPLDLDKAKEAPPPFSERSQSPPWHHTNPLARIHPDWEEAPVLVRIMDRIGSKGGGRKRRDKRLETLTTELMTKYAKEAGAKPNLFVDLPAAGQLS</sequence>
<protein>
    <submittedName>
        <fullName evidence="2">Uncharacterized protein</fullName>
    </submittedName>
</protein>
<comment type="caution">
    <text evidence="2">The sequence shown here is derived from an EMBL/GenBank/DDBJ whole genome shotgun (WGS) entry which is preliminary data.</text>
</comment>
<evidence type="ECO:0000313" key="3">
    <source>
        <dbReference type="Proteomes" id="UP000613740"/>
    </source>
</evidence>
<feature type="region of interest" description="Disordered" evidence="1">
    <location>
        <begin position="750"/>
        <end position="797"/>
    </location>
</feature>
<dbReference type="GO" id="GO:0022900">
    <property type="term" value="P:electron transport chain"/>
    <property type="evidence" value="ECO:0007669"/>
    <property type="project" value="InterPro"/>
</dbReference>
<dbReference type="AlphaFoldDB" id="A0A835WKD0"/>
<dbReference type="InterPro" id="IPR015943">
    <property type="entry name" value="WD40/YVTN_repeat-like_dom_sf"/>
</dbReference>
<dbReference type="InterPro" id="IPR036322">
    <property type="entry name" value="WD40_repeat_dom_sf"/>
</dbReference>
<organism evidence="2 3">
    <name type="scientific">Chlamydomonas schloesseri</name>
    <dbReference type="NCBI Taxonomy" id="2026947"/>
    <lineage>
        <taxon>Eukaryota</taxon>
        <taxon>Viridiplantae</taxon>
        <taxon>Chlorophyta</taxon>
        <taxon>core chlorophytes</taxon>
        <taxon>Chlorophyceae</taxon>
        <taxon>CS clade</taxon>
        <taxon>Chlamydomonadales</taxon>
        <taxon>Chlamydomonadaceae</taxon>
        <taxon>Chlamydomonas</taxon>
    </lineage>
</organism>
<proteinExistence type="predicted"/>
<reference evidence="2" key="1">
    <citation type="journal article" date="2020" name="bioRxiv">
        <title>Comparative genomics of Chlamydomonas.</title>
        <authorList>
            <person name="Craig R.J."/>
            <person name="Hasan A.R."/>
            <person name="Ness R.W."/>
            <person name="Keightley P.D."/>
        </authorList>
    </citation>
    <scope>NUCLEOTIDE SEQUENCE</scope>
    <source>
        <strain evidence="2">CCAP 11/173</strain>
    </source>
</reference>
<name>A0A835WKD0_9CHLO</name>